<evidence type="ECO:0000313" key="2">
    <source>
        <dbReference type="Proteomes" id="UP000054729"/>
    </source>
</evidence>
<proteinExistence type="predicted"/>
<dbReference type="EMBL" id="LNZB01000008">
    <property type="protein sequence ID" value="KTD82673.1"/>
    <property type="molecule type" value="Genomic_DNA"/>
</dbReference>
<dbReference type="OrthoDB" id="5639113at2"/>
<sequence length="60" mass="6885">MGTQYTANIYCGADEIAHQSGDNMEQLYVWMLAYVEKNSGEIIDNSTHQVVRQFKKQSIE</sequence>
<organism evidence="1 2">
    <name type="scientific">Legionella waltersii</name>
    <dbReference type="NCBI Taxonomy" id="66969"/>
    <lineage>
        <taxon>Bacteria</taxon>
        <taxon>Pseudomonadati</taxon>
        <taxon>Pseudomonadota</taxon>
        <taxon>Gammaproteobacteria</taxon>
        <taxon>Legionellales</taxon>
        <taxon>Legionellaceae</taxon>
        <taxon>Legionella</taxon>
    </lineage>
</organism>
<dbReference type="RefSeq" id="WP_058479336.1">
    <property type="nucleotide sequence ID" value="NZ_CAAAIQ010000009.1"/>
</dbReference>
<dbReference type="AlphaFoldDB" id="A0A0W1AMW1"/>
<protein>
    <submittedName>
        <fullName evidence="1">Uncharacterized protein</fullName>
    </submittedName>
</protein>
<dbReference type="Proteomes" id="UP000054729">
    <property type="component" value="Unassembled WGS sequence"/>
</dbReference>
<dbReference type="STRING" id="66969.Lwal_0493"/>
<gene>
    <name evidence="1" type="ORF">Lwal_0493</name>
</gene>
<dbReference type="PATRIC" id="fig|66969.6.peg.531"/>
<reference evidence="1 2" key="1">
    <citation type="submission" date="2015-11" db="EMBL/GenBank/DDBJ databases">
        <title>Genomic analysis of 38 Legionella species identifies large and diverse effector repertoires.</title>
        <authorList>
            <person name="Burstein D."/>
            <person name="Amaro F."/>
            <person name="Zusman T."/>
            <person name="Lifshitz Z."/>
            <person name="Cohen O."/>
            <person name="Gilbert J.A."/>
            <person name="Pupko T."/>
            <person name="Shuman H.A."/>
            <person name="Segal G."/>
        </authorList>
    </citation>
    <scope>NUCLEOTIDE SEQUENCE [LARGE SCALE GENOMIC DNA]</scope>
    <source>
        <strain evidence="1 2">ATCC 51914</strain>
    </source>
</reference>
<keyword evidence="2" id="KW-1185">Reference proteome</keyword>
<evidence type="ECO:0000313" key="1">
    <source>
        <dbReference type="EMBL" id="KTD82673.1"/>
    </source>
</evidence>
<name>A0A0W1AMW1_9GAMM</name>
<accession>A0A0W1AMW1</accession>
<comment type="caution">
    <text evidence="1">The sequence shown here is derived from an EMBL/GenBank/DDBJ whole genome shotgun (WGS) entry which is preliminary data.</text>
</comment>